<dbReference type="AlphaFoldDB" id="A0A5E7C092"/>
<organism evidence="1 2">
    <name type="scientific">Pseudomonas fluorescens</name>
    <dbReference type="NCBI Taxonomy" id="294"/>
    <lineage>
        <taxon>Bacteria</taxon>
        <taxon>Pseudomonadati</taxon>
        <taxon>Pseudomonadota</taxon>
        <taxon>Gammaproteobacteria</taxon>
        <taxon>Pseudomonadales</taxon>
        <taxon>Pseudomonadaceae</taxon>
        <taxon>Pseudomonas</taxon>
    </lineage>
</organism>
<protein>
    <submittedName>
        <fullName evidence="1">Uncharacterized protein</fullName>
    </submittedName>
</protein>
<proteinExistence type="predicted"/>
<reference evidence="1 2" key="1">
    <citation type="submission" date="2019-09" db="EMBL/GenBank/DDBJ databases">
        <authorList>
            <person name="Chandra G."/>
            <person name="Truman W A."/>
        </authorList>
    </citation>
    <scope>NUCLEOTIDE SEQUENCE [LARGE SCALE GENOMIC DNA]</scope>
    <source>
        <strain evidence="1">PS710</strain>
    </source>
</reference>
<accession>A0A5E7C092</accession>
<name>A0A5E7C092_PSEFL</name>
<evidence type="ECO:0000313" key="2">
    <source>
        <dbReference type="Proteomes" id="UP000381093"/>
    </source>
</evidence>
<dbReference type="SUPFAM" id="SSF159245">
    <property type="entry name" value="AttH-like"/>
    <property type="match status" value="1"/>
</dbReference>
<evidence type="ECO:0000313" key="1">
    <source>
        <dbReference type="EMBL" id="VVN97575.1"/>
    </source>
</evidence>
<gene>
    <name evidence="1" type="ORF">PS710_02392</name>
</gene>
<dbReference type="Proteomes" id="UP000381093">
    <property type="component" value="Unassembled WGS sequence"/>
</dbReference>
<dbReference type="EMBL" id="CABVHW010000006">
    <property type="protein sequence ID" value="VVN97575.1"/>
    <property type="molecule type" value="Genomic_DNA"/>
</dbReference>
<dbReference type="RefSeq" id="WP_150764690.1">
    <property type="nucleotide sequence ID" value="NZ_CABVHW010000006.1"/>
</dbReference>
<sequence>MLTELDETLHHQGPLTFEHVLTTDHRFYDRQLMGGFSPDGNAAFLAGITYFKNMNVVEGFVIAQSHSRTQYNIRLTKQLRPMPMSKDASIGPLHLEIIEAFKHLRYVLEGGDYPVALDINFHNLLQPRLEKPHFSRLDGRVTTDYLRYNQIGRLSGRIDIDGERFDAREWFGWRDHSWGVRPGVGGFEPMTGTRVGGGVASASRTNGKGMFLLHQGFSNGREAGSFQVIEDGDGQRIYTEGEACIIGGEEAAVTAIDHEIVFKPGTRVFDHTTVHLGLSNGAAWELKSKAIGRPWVYRGAGYEGGFNDGQGQGVWRSDKLLMEVDTYDVSDPELVVFPDGSTGYPKHREQLSTCTINGVAGHAYSPMFVIGDHPRWNLTGR</sequence>